<name>A0A6A6MF02_HEVBR</name>
<evidence type="ECO:0000256" key="2">
    <source>
        <dbReference type="ARBA" id="ARBA00004236"/>
    </source>
</evidence>
<proteinExistence type="inferred from homology"/>
<dbReference type="Pfam" id="PF00560">
    <property type="entry name" value="LRR_1"/>
    <property type="match status" value="1"/>
</dbReference>
<dbReference type="PRINTS" id="PR00019">
    <property type="entry name" value="LEURICHRPT"/>
</dbReference>
<dbReference type="InterPro" id="IPR032675">
    <property type="entry name" value="LRR_dom_sf"/>
</dbReference>
<evidence type="ECO:0000256" key="3">
    <source>
        <dbReference type="ARBA" id="ARBA00004479"/>
    </source>
</evidence>
<evidence type="ECO:0000256" key="7">
    <source>
        <dbReference type="ARBA" id="ARBA00022527"/>
    </source>
</evidence>
<gene>
    <name evidence="25" type="ORF">GH714_034360</name>
</gene>
<keyword evidence="12" id="KW-0677">Repeat</keyword>
<keyword evidence="19" id="KW-0325">Glycoprotein</keyword>
<evidence type="ECO:0000256" key="17">
    <source>
        <dbReference type="ARBA" id="ARBA00023136"/>
    </source>
</evidence>
<dbReference type="AlphaFoldDB" id="A0A6A6MF02"/>
<comment type="caution">
    <text evidence="25">The sequence shown here is derived from an EMBL/GenBank/DDBJ whole genome shotgun (WGS) entry which is preliminary data.</text>
</comment>
<dbReference type="InterPro" id="IPR013210">
    <property type="entry name" value="LRR_N_plant-typ"/>
</dbReference>
<keyword evidence="5" id="KW-1003">Cell membrane</keyword>
<keyword evidence="18" id="KW-0675">Receptor</keyword>
<evidence type="ECO:0000256" key="22">
    <source>
        <dbReference type="ARBA" id="ARBA00048679"/>
    </source>
</evidence>
<evidence type="ECO:0000256" key="13">
    <source>
        <dbReference type="ARBA" id="ARBA00022741"/>
    </source>
</evidence>
<dbReference type="SUPFAM" id="SSF52047">
    <property type="entry name" value="RNI-like"/>
    <property type="match status" value="1"/>
</dbReference>
<dbReference type="Proteomes" id="UP000467840">
    <property type="component" value="Chromosome 14"/>
</dbReference>
<dbReference type="PANTHER" id="PTHR48053">
    <property type="entry name" value="LEUCINE RICH REPEAT FAMILY PROTEIN, EXPRESSED"/>
    <property type="match status" value="1"/>
</dbReference>
<dbReference type="EMBL" id="JAAGAX010000006">
    <property type="protein sequence ID" value="KAF2312361.1"/>
    <property type="molecule type" value="Genomic_DNA"/>
</dbReference>
<evidence type="ECO:0000256" key="15">
    <source>
        <dbReference type="ARBA" id="ARBA00022840"/>
    </source>
</evidence>
<dbReference type="EC" id="2.7.11.1" evidence="4"/>
<evidence type="ECO:0000256" key="21">
    <source>
        <dbReference type="ARBA" id="ARBA00047899"/>
    </source>
</evidence>
<evidence type="ECO:0000256" key="14">
    <source>
        <dbReference type="ARBA" id="ARBA00022777"/>
    </source>
</evidence>
<dbReference type="Gene3D" id="3.80.10.10">
    <property type="entry name" value="Ribonuclease Inhibitor"/>
    <property type="match status" value="4"/>
</dbReference>
<sequence length="485" mass="52744">MNRKVTEFLYGDSYAYQNLLICVPSLLPPLVSKACHPVDKEALLDFKHRIISDPSELLNSWTVSSNCCTSWDGVACDVSGRVVNVSRPGLVSGNDFIEDTYMSGTLSLYLGNLSSLQLLDLSNLKDLKGPIPREFGKLSQLTYLFLDSNKLTGSIPMTFGYLSQMKKLYLSDNFISGSVPASVARHWTSVLLGLSGNLLSGPIPSTIGKWIMITKIDLHGNNFSGRIPAGIGNLKNLKFLDLSENKIGGSIPPSIGGLSELILLYLNENHLTGRIPSSISGLTSMQFCRLSDNKLTGKIPSSFGNLLNLQTLDLSRNQLSGQLPPQLAKLQRLQTLDLSFNPLGLVEIPNWFQELKLFRLILAKTGIEGQLPHWLASSSLSVLDLSSNSLSGNYLIGLVLKLVNNGLSGKIPVELGDAKKLSTILISRNKLIGAIPEKVINLNELKEFDVSSNRLRGRIPTHKAIIPVSAFKNNPGLCGAPLPPC</sequence>
<evidence type="ECO:0000256" key="10">
    <source>
        <dbReference type="ARBA" id="ARBA00022692"/>
    </source>
</evidence>
<keyword evidence="6" id="KW-0964">Secreted</keyword>
<keyword evidence="13" id="KW-0547">Nucleotide-binding</keyword>
<evidence type="ECO:0000256" key="18">
    <source>
        <dbReference type="ARBA" id="ARBA00023170"/>
    </source>
</evidence>
<evidence type="ECO:0000256" key="12">
    <source>
        <dbReference type="ARBA" id="ARBA00022737"/>
    </source>
</evidence>
<keyword evidence="15" id="KW-0067">ATP-binding</keyword>
<dbReference type="FunFam" id="3.80.10.10:FF:000383">
    <property type="entry name" value="Leucine-rich repeat receptor protein kinase EMS1"/>
    <property type="match status" value="1"/>
</dbReference>
<dbReference type="InterPro" id="IPR051716">
    <property type="entry name" value="Plant_RL_S/T_kinase"/>
</dbReference>
<dbReference type="InterPro" id="IPR003591">
    <property type="entry name" value="Leu-rich_rpt_typical-subtyp"/>
</dbReference>
<evidence type="ECO:0000256" key="5">
    <source>
        <dbReference type="ARBA" id="ARBA00022475"/>
    </source>
</evidence>
<evidence type="ECO:0000313" key="25">
    <source>
        <dbReference type="EMBL" id="KAF2312361.1"/>
    </source>
</evidence>
<comment type="catalytic activity">
    <reaction evidence="21">
        <text>L-threonyl-[protein] + ATP = O-phospho-L-threonyl-[protein] + ADP + H(+)</text>
        <dbReference type="Rhea" id="RHEA:46608"/>
        <dbReference type="Rhea" id="RHEA-COMP:11060"/>
        <dbReference type="Rhea" id="RHEA-COMP:11605"/>
        <dbReference type="ChEBI" id="CHEBI:15378"/>
        <dbReference type="ChEBI" id="CHEBI:30013"/>
        <dbReference type="ChEBI" id="CHEBI:30616"/>
        <dbReference type="ChEBI" id="CHEBI:61977"/>
        <dbReference type="ChEBI" id="CHEBI:456216"/>
        <dbReference type="EC" id="2.7.11.1"/>
    </reaction>
</comment>
<dbReference type="FunFam" id="3.80.10.10:FF:000400">
    <property type="entry name" value="Nuclear pore complex protein NUP107"/>
    <property type="match status" value="1"/>
</dbReference>
<keyword evidence="11" id="KW-0732">Signal</keyword>
<evidence type="ECO:0000256" key="11">
    <source>
        <dbReference type="ARBA" id="ARBA00022729"/>
    </source>
</evidence>
<dbReference type="InterPro" id="IPR055414">
    <property type="entry name" value="LRR_R13L4/SHOC2-like"/>
</dbReference>
<dbReference type="Pfam" id="PF08263">
    <property type="entry name" value="LRRNT_2"/>
    <property type="match status" value="1"/>
</dbReference>
<evidence type="ECO:0000256" key="4">
    <source>
        <dbReference type="ARBA" id="ARBA00012513"/>
    </source>
</evidence>
<dbReference type="InterPro" id="IPR001611">
    <property type="entry name" value="Leu-rich_rpt"/>
</dbReference>
<evidence type="ECO:0000259" key="24">
    <source>
        <dbReference type="Pfam" id="PF23598"/>
    </source>
</evidence>
<keyword evidence="6" id="KW-0134">Cell wall</keyword>
<evidence type="ECO:0000313" key="26">
    <source>
        <dbReference type="Proteomes" id="UP000467840"/>
    </source>
</evidence>
<keyword evidence="7" id="KW-0723">Serine/threonine-protein kinase</keyword>
<dbReference type="SMART" id="SM00369">
    <property type="entry name" value="LRR_TYP"/>
    <property type="match status" value="7"/>
</dbReference>
<dbReference type="FunFam" id="3.80.10.10:FF:000041">
    <property type="entry name" value="LRR receptor-like serine/threonine-protein kinase ERECTA"/>
    <property type="match status" value="1"/>
</dbReference>
<protein>
    <recommendedName>
        <fullName evidence="4">non-specific serine/threonine protein kinase</fullName>
        <ecNumber evidence="4">2.7.11.1</ecNumber>
    </recommendedName>
</protein>
<keyword evidence="8" id="KW-0433">Leucine-rich repeat</keyword>
<evidence type="ECO:0000256" key="16">
    <source>
        <dbReference type="ARBA" id="ARBA00022989"/>
    </source>
</evidence>
<comment type="similarity">
    <text evidence="20">Belongs to the polygalacturonase-inhibiting protein family.</text>
</comment>
<dbReference type="PANTHER" id="PTHR48053:SF126">
    <property type="entry name" value="MDIS1-INTERACTING RECEPTOR LIKE KINASE 2-LIKE ISOFORM X1"/>
    <property type="match status" value="1"/>
</dbReference>
<evidence type="ECO:0000256" key="6">
    <source>
        <dbReference type="ARBA" id="ARBA00022512"/>
    </source>
</evidence>
<reference evidence="25 26" key="1">
    <citation type="journal article" date="2020" name="Mol. Plant">
        <title>The Chromosome-Based Rubber Tree Genome Provides New Insights into Spurge Genome Evolution and Rubber Biosynthesis.</title>
        <authorList>
            <person name="Liu J."/>
            <person name="Shi C."/>
            <person name="Shi C.C."/>
            <person name="Li W."/>
            <person name="Zhang Q.J."/>
            <person name="Zhang Y."/>
            <person name="Li K."/>
            <person name="Lu H.F."/>
            <person name="Shi C."/>
            <person name="Zhu S.T."/>
            <person name="Xiao Z.Y."/>
            <person name="Nan H."/>
            <person name="Yue Y."/>
            <person name="Zhu X.G."/>
            <person name="Wu Y."/>
            <person name="Hong X.N."/>
            <person name="Fan G.Y."/>
            <person name="Tong Y."/>
            <person name="Zhang D."/>
            <person name="Mao C.L."/>
            <person name="Liu Y.L."/>
            <person name="Hao S.J."/>
            <person name="Liu W.Q."/>
            <person name="Lv M.Q."/>
            <person name="Zhang H.B."/>
            <person name="Liu Y."/>
            <person name="Hu-Tang G.R."/>
            <person name="Wang J.P."/>
            <person name="Wang J.H."/>
            <person name="Sun Y.H."/>
            <person name="Ni S.B."/>
            <person name="Chen W.B."/>
            <person name="Zhang X.C."/>
            <person name="Jiao Y.N."/>
            <person name="Eichler E.E."/>
            <person name="Li G.H."/>
            <person name="Liu X."/>
            <person name="Gao L.Z."/>
        </authorList>
    </citation>
    <scope>NUCLEOTIDE SEQUENCE [LARGE SCALE GENOMIC DNA]</scope>
    <source>
        <strain evidence="26">cv. GT1</strain>
        <tissue evidence="25">Leaf</tissue>
    </source>
</reference>
<dbReference type="Pfam" id="PF23598">
    <property type="entry name" value="LRR_14"/>
    <property type="match status" value="1"/>
</dbReference>
<accession>A0A6A6MF02</accession>
<dbReference type="SMART" id="SM00365">
    <property type="entry name" value="LRR_SD22"/>
    <property type="match status" value="6"/>
</dbReference>
<dbReference type="GO" id="GO:0005886">
    <property type="term" value="C:plasma membrane"/>
    <property type="evidence" value="ECO:0007669"/>
    <property type="project" value="UniProtKB-SubCell"/>
</dbReference>
<evidence type="ECO:0000259" key="23">
    <source>
        <dbReference type="Pfam" id="PF08263"/>
    </source>
</evidence>
<keyword evidence="10" id="KW-0812">Transmembrane</keyword>
<dbReference type="PROSITE" id="PS51450">
    <property type="entry name" value="LRR"/>
    <property type="match status" value="1"/>
</dbReference>
<organism evidence="25 26">
    <name type="scientific">Hevea brasiliensis</name>
    <name type="common">Para rubber tree</name>
    <name type="synonym">Siphonia brasiliensis</name>
    <dbReference type="NCBI Taxonomy" id="3981"/>
    <lineage>
        <taxon>Eukaryota</taxon>
        <taxon>Viridiplantae</taxon>
        <taxon>Streptophyta</taxon>
        <taxon>Embryophyta</taxon>
        <taxon>Tracheophyta</taxon>
        <taxon>Spermatophyta</taxon>
        <taxon>Magnoliopsida</taxon>
        <taxon>eudicotyledons</taxon>
        <taxon>Gunneridae</taxon>
        <taxon>Pentapetalae</taxon>
        <taxon>rosids</taxon>
        <taxon>fabids</taxon>
        <taxon>Malpighiales</taxon>
        <taxon>Euphorbiaceae</taxon>
        <taxon>Crotonoideae</taxon>
        <taxon>Micrandreae</taxon>
        <taxon>Hevea</taxon>
    </lineage>
</organism>
<dbReference type="GO" id="GO:0004674">
    <property type="term" value="F:protein serine/threonine kinase activity"/>
    <property type="evidence" value="ECO:0007669"/>
    <property type="project" value="UniProtKB-KW"/>
</dbReference>
<keyword evidence="16" id="KW-1133">Transmembrane helix</keyword>
<evidence type="ECO:0000256" key="9">
    <source>
        <dbReference type="ARBA" id="ARBA00022679"/>
    </source>
</evidence>
<evidence type="ECO:0000256" key="19">
    <source>
        <dbReference type="ARBA" id="ARBA00023180"/>
    </source>
</evidence>
<keyword evidence="9" id="KW-0808">Transferase</keyword>
<keyword evidence="14" id="KW-0418">Kinase</keyword>
<feature type="domain" description="Leucine-rich repeat-containing N-terminal plant-type" evidence="23">
    <location>
        <begin position="38"/>
        <end position="77"/>
    </location>
</feature>
<evidence type="ECO:0000256" key="20">
    <source>
        <dbReference type="ARBA" id="ARBA00038043"/>
    </source>
</evidence>
<evidence type="ECO:0000256" key="8">
    <source>
        <dbReference type="ARBA" id="ARBA00022614"/>
    </source>
</evidence>
<feature type="domain" description="Disease resistance R13L4/SHOC-2-like LRR" evidence="24">
    <location>
        <begin position="225"/>
        <end position="383"/>
    </location>
</feature>
<evidence type="ECO:0000256" key="1">
    <source>
        <dbReference type="ARBA" id="ARBA00004191"/>
    </source>
</evidence>
<comment type="subcellular location">
    <subcellularLocation>
        <location evidence="2">Cell membrane</location>
    </subcellularLocation>
    <subcellularLocation>
        <location evidence="3">Membrane</location>
        <topology evidence="3">Single-pass type I membrane protein</topology>
    </subcellularLocation>
    <subcellularLocation>
        <location evidence="1">Secreted</location>
        <location evidence="1">Cell wall</location>
    </subcellularLocation>
</comment>
<dbReference type="GO" id="GO:0005524">
    <property type="term" value="F:ATP binding"/>
    <property type="evidence" value="ECO:0007669"/>
    <property type="project" value="UniProtKB-KW"/>
</dbReference>
<keyword evidence="17" id="KW-0472">Membrane</keyword>
<keyword evidence="26" id="KW-1185">Reference proteome</keyword>
<comment type="catalytic activity">
    <reaction evidence="22">
        <text>L-seryl-[protein] + ATP = O-phospho-L-seryl-[protein] + ADP + H(+)</text>
        <dbReference type="Rhea" id="RHEA:17989"/>
        <dbReference type="Rhea" id="RHEA-COMP:9863"/>
        <dbReference type="Rhea" id="RHEA-COMP:11604"/>
        <dbReference type="ChEBI" id="CHEBI:15378"/>
        <dbReference type="ChEBI" id="CHEBI:29999"/>
        <dbReference type="ChEBI" id="CHEBI:30616"/>
        <dbReference type="ChEBI" id="CHEBI:83421"/>
        <dbReference type="ChEBI" id="CHEBI:456216"/>
        <dbReference type="EC" id="2.7.11.1"/>
    </reaction>
</comment>